<reference evidence="3" key="1">
    <citation type="submission" date="2020-05" db="EMBL/GenBank/DDBJ databases">
        <authorList>
            <person name="Chiriac C."/>
            <person name="Salcher M."/>
            <person name="Ghai R."/>
            <person name="Kavagutti S V."/>
        </authorList>
    </citation>
    <scope>NUCLEOTIDE SEQUENCE</scope>
</reference>
<keyword evidence="2" id="KW-0663">Pyridoxal phosphate</keyword>
<proteinExistence type="predicted"/>
<evidence type="ECO:0000313" key="3">
    <source>
        <dbReference type="EMBL" id="CAB4863843.1"/>
    </source>
</evidence>
<organism evidence="3">
    <name type="scientific">freshwater metagenome</name>
    <dbReference type="NCBI Taxonomy" id="449393"/>
    <lineage>
        <taxon>unclassified sequences</taxon>
        <taxon>metagenomes</taxon>
        <taxon>ecological metagenomes</taxon>
    </lineage>
</organism>
<protein>
    <submittedName>
        <fullName evidence="3">Unannotated protein</fullName>
    </submittedName>
</protein>
<gene>
    <name evidence="3" type="ORF">UFOPK3401_00403</name>
</gene>
<name>A0A6J7D9R4_9ZZZZ</name>
<sequence>MPGTINKDNLTRLIAREQERFVQSHPASAALHERAQNSLNRGVPMVWMARWAGAFPLFVTSAQGSHFTDADNRDYIDFCLGDTGAMSGHSPAPTVAAVSAQVAKGITAMLPTEDSIIVGEELARRFGLPLWQFTLSATDANRNAIRHARHITGRAKIVVHDWCYHGTVDETFAILGADGSTISRPGNIGAPVPLDQTTISVDFNDVAALEKALATGEVAAVLMEPALTNIGIVLPEPGYLQACRELTAKYAAVWIVDETHTLSVGPGGWTGTYGLEPDMLTVGKPIGGGIPCGAFGMTHEIADKIAVGVEKDDLDVGGIGGTLAGNALSLAAMRATLTEVLTEGAYKHMIELGTAWADGVDAAIATHDAPWHCNRLGARGEYMFSPHAVRTGAQAFAAGDHGLDEFLHLYALNRGILMTPFHNMALMAPTTSAADVDAHTAMFNEMLTELFA</sequence>
<dbReference type="PANTHER" id="PTHR43713">
    <property type="entry name" value="GLUTAMATE-1-SEMIALDEHYDE 2,1-AMINOMUTASE"/>
    <property type="match status" value="1"/>
</dbReference>
<dbReference type="InterPro" id="IPR005814">
    <property type="entry name" value="Aminotrans_3"/>
</dbReference>
<dbReference type="GO" id="GO:0030170">
    <property type="term" value="F:pyridoxal phosphate binding"/>
    <property type="evidence" value="ECO:0007669"/>
    <property type="project" value="InterPro"/>
</dbReference>
<dbReference type="SUPFAM" id="SSF53383">
    <property type="entry name" value="PLP-dependent transferases"/>
    <property type="match status" value="1"/>
</dbReference>
<dbReference type="NCBIfam" id="NF005453">
    <property type="entry name" value="PRK07046.1"/>
    <property type="match status" value="1"/>
</dbReference>
<dbReference type="Gene3D" id="3.90.1150.10">
    <property type="entry name" value="Aspartate Aminotransferase, domain 1"/>
    <property type="match status" value="1"/>
</dbReference>
<evidence type="ECO:0000256" key="1">
    <source>
        <dbReference type="ARBA" id="ARBA00001933"/>
    </source>
</evidence>
<dbReference type="PANTHER" id="PTHR43713:SF3">
    <property type="entry name" value="GLUTAMATE-1-SEMIALDEHYDE 2,1-AMINOMUTASE 1, CHLOROPLASTIC-RELATED"/>
    <property type="match status" value="1"/>
</dbReference>
<dbReference type="AlphaFoldDB" id="A0A6J7D9R4"/>
<dbReference type="Gene3D" id="3.40.640.10">
    <property type="entry name" value="Type I PLP-dependent aspartate aminotransferase-like (Major domain)"/>
    <property type="match status" value="1"/>
</dbReference>
<dbReference type="EMBL" id="CAFBLM010000011">
    <property type="protein sequence ID" value="CAB4863843.1"/>
    <property type="molecule type" value="Genomic_DNA"/>
</dbReference>
<dbReference type="InterPro" id="IPR015422">
    <property type="entry name" value="PyrdxlP-dep_Trfase_small"/>
</dbReference>
<comment type="cofactor">
    <cofactor evidence="1">
        <name>pyridoxal 5'-phosphate</name>
        <dbReference type="ChEBI" id="CHEBI:597326"/>
    </cofactor>
</comment>
<dbReference type="InterPro" id="IPR015424">
    <property type="entry name" value="PyrdxlP-dep_Trfase"/>
</dbReference>
<evidence type="ECO:0000256" key="2">
    <source>
        <dbReference type="ARBA" id="ARBA00022898"/>
    </source>
</evidence>
<accession>A0A6J7D9R4</accession>
<dbReference type="GO" id="GO:0008483">
    <property type="term" value="F:transaminase activity"/>
    <property type="evidence" value="ECO:0007669"/>
    <property type="project" value="InterPro"/>
</dbReference>
<dbReference type="InterPro" id="IPR015421">
    <property type="entry name" value="PyrdxlP-dep_Trfase_major"/>
</dbReference>
<dbReference type="Pfam" id="PF00202">
    <property type="entry name" value="Aminotran_3"/>
    <property type="match status" value="1"/>
</dbReference>